<accession>A0A844W819</accession>
<evidence type="ECO:0000256" key="8">
    <source>
        <dbReference type="ARBA" id="ARBA00022679"/>
    </source>
</evidence>
<dbReference type="AlphaFoldDB" id="A0A844W819"/>
<dbReference type="PANTHER" id="PTHR43867:SF5">
    <property type="entry name" value="GLUCANS BIOSYNTHESIS GLUCOSYLTRANSFERASE H"/>
    <property type="match status" value="1"/>
</dbReference>
<keyword evidence="8 14" id="KW-0808">Transferase</keyword>
<comment type="pathway">
    <text evidence="2">Glycan metabolism; osmoregulated periplasmic glucan (OPG) biosynthesis.</text>
</comment>
<dbReference type="GO" id="GO:0005886">
    <property type="term" value="C:plasma membrane"/>
    <property type="evidence" value="ECO:0007669"/>
    <property type="project" value="UniProtKB-SubCell"/>
</dbReference>
<feature type="transmembrane region" description="Helical" evidence="12">
    <location>
        <begin position="407"/>
        <end position="428"/>
    </location>
</feature>
<evidence type="ECO:0000259" key="13">
    <source>
        <dbReference type="Pfam" id="PF13632"/>
    </source>
</evidence>
<dbReference type="GO" id="GO:0016758">
    <property type="term" value="F:hexosyltransferase activity"/>
    <property type="evidence" value="ECO:0007669"/>
    <property type="project" value="TreeGrafter"/>
</dbReference>
<evidence type="ECO:0000256" key="12">
    <source>
        <dbReference type="SAM" id="Phobius"/>
    </source>
</evidence>
<evidence type="ECO:0000256" key="3">
    <source>
        <dbReference type="ARBA" id="ARBA00009337"/>
    </source>
</evidence>
<evidence type="ECO:0000256" key="9">
    <source>
        <dbReference type="ARBA" id="ARBA00022692"/>
    </source>
</evidence>
<proteinExistence type="inferred from homology"/>
<evidence type="ECO:0000256" key="6">
    <source>
        <dbReference type="ARBA" id="ARBA00022519"/>
    </source>
</evidence>
<organism evidence="14 15">
    <name type="scientific">Pseudooceanicola pacificus</name>
    <dbReference type="NCBI Taxonomy" id="2676438"/>
    <lineage>
        <taxon>Bacteria</taxon>
        <taxon>Pseudomonadati</taxon>
        <taxon>Pseudomonadota</taxon>
        <taxon>Alphaproteobacteria</taxon>
        <taxon>Rhodobacterales</taxon>
        <taxon>Paracoccaceae</taxon>
        <taxon>Pseudooceanicola</taxon>
    </lineage>
</organism>
<evidence type="ECO:0000256" key="2">
    <source>
        <dbReference type="ARBA" id="ARBA00005001"/>
    </source>
</evidence>
<dbReference type="PANTHER" id="PTHR43867">
    <property type="entry name" value="CELLULOSE SYNTHASE CATALYTIC SUBUNIT A [UDP-FORMING]"/>
    <property type="match status" value="1"/>
</dbReference>
<keyword evidence="6" id="KW-0997">Cell inner membrane</keyword>
<feature type="domain" description="Glycosyltransferase 2-like" evidence="13">
    <location>
        <begin position="186"/>
        <end position="381"/>
    </location>
</feature>
<evidence type="ECO:0000256" key="10">
    <source>
        <dbReference type="ARBA" id="ARBA00022989"/>
    </source>
</evidence>
<keyword evidence="9 12" id="KW-0812">Transmembrane</keyword>
<keyword evidence="15" id="KW-1185">Reference proteome</keyword>
<evidence type="ECO:0000256" key="4">
    <source>
        <dbReference type="ARBA" id="ARBA00020585"/>
    </source>
</evidence>
<dbReference type="Proteomes" id="UP000443843">
    <property type="component" value="Unassembled WGS sequence"/>
</dbReference>
<reference evidence="14 15" key="1">
    <citation type="submission" date="2019-11" db="EMBL/GenBank/DDBJ databases">
        <title>Pseudooceanicola pacifica sp. nov., isolated from deep-sea sediment of the Pacific Ocean.</title>
        <authorList>
            <person name="Lyu L."/>
        </authorList>
    </citation>
    <scope>NUCLEOTIDE SEQUENCE [LARGE SCALE GENOMIC DNA]</scope>
    <source>
        <strain evidence="14 15">216_PA32_1</strain>
    </source>
</reference>
<keyword evidence="11 12" id="KW-0472">Membrane</keyword>
<dbReference type="NCBIfam" id="NF003962">
    <property type="entry name" value="PRK05454.2-5"/>
    <property type="match status" value="1"/>
</dbReference>
<feature type="transmembrane region" description="Helical" evidence="12">
    <location>
        <begin position="522"/>
        <end position="543"/>
    </location>
</feature>
<dbReference type="InterPro" id="IPR001173">
    <property type="entry name" value="Glyco_trans_2-like"/>
</dbReference>
<comment type="caution">
    <text evidence="14">The sequence shown here is derived from an EMBL/GenBank/DDBJ whole genome shotgun (WGS) entry which is preliminary data.</text>
</comment>
<protein>
    <recommendedName>
        <fullName evidence="4">Glucans biosynthesis glucosyltransferase H</fullName>
    </recommendedName>
</protein>
<evidence type="ECO:0000313" key="15">
    <source>
        <dbReference type="Proteomes" id="UP000443843"/>
    </source>
</evidence>
<name>A0A844W819_9RHOB</name>
<dbReference type="NCBIfam" id="NF003958">
    <property type="entry name" value="PRK05454.2-1"/>
    <property type="match status" value="1"/>
</dbReference>
<evidence type="ECO:0000256" key="5">
    <source>
        <dbReference type="ARBA" id="ARBA00022475"/>
    </source>
</evidence>
<dbReference type="Pfam" id="PF13632">
    <property type="entry name" value="Glyco_trans_2_3"/>
    <property type="match status" value="1"/>
</dbReference>
<keyword evidence="5" id="KW-1003">Cell membrane</keyword>
<feature type="transmembrane region" description="Helical" evidence="12">
    <location>
        <begin position="49"/>
        <end position="70"/>
    </location>
</feature>
<feature type="transmembrane region" description="Helical" evidence="12">
    <location>
        <begin position="361"/>
        <end position="387"/>
    </location>
</feature>
<gene>
    <name evidence="14" type="primary">mdoH</name>
    <name evidence="14" type="ORF">GLS40_00965</name>
</gene>
<dbReference type="SUPFAM" id="SSF53448">
    <property type="entry name" value="Nucleotide-diphospho-sugar transferases"/>
    <property type="match status" value="1"/>
</dbReference>
<feature type="transmembrane region" description="Helical" evidence="12">
    <location>
        <begin position="12"/>
        <end position="37"/>
    </location>
</feature>
<evidence type="ECO:0000256" key="11">
    <source>
        <dbReference type="ARBA" id="ARBA00023136"/>
    </source>
</evidence>
<keyword evidence="10 12" id="KW-1133">Transmembrane helix</keyword>
<evidence type="ECO:0000313" key="14">
    <source>
        <dbReference type="EMBL" id="MWB76588.1"/>
    </source>
</evidence>
<comment type="similarity">
    <text evidence="3">Belongs to the glycosyltransferase 2 family. OpgH subfamily.</text>
</comment>
<dbReference type="Gene3D" id="3.90.550.10">
    <property type="entry name" value="Spore Coat Polysaccharide Biosynthesis Protein SpsA, Chain A"/>
    <property type="match status" value="1"/>
</dbReference>
<dbReference type="InterPro" id="IPR050321">
    <property type="entry name" value="Glycosyltr_2/OpgH_subfam"/>
</dbReference>
<keyword evidence="7" id="KW-0328">Glycosyltransferase</keyword>
<sequence>MAVSLGTDGFRLARIAALTFSAALGLAAAGLMFEASIQDGVQLWDVLRTLLILVTTAWLAWGTMQALLGLPPRRTLPERGEIGLPHAPTVVLVPICNEDPVATFARIAAMDASLDAAGVNADIAILSDTRDDTAATRERDWFARLLAERHGDGRIFYRRREVNTGRKAGNIEDFIRKSGGGYEFAVILDADSLMEGATIREMIARMEAEPELGLLQTLPKIVGAQSLFGRAMQFSASFFSPVFARGLARMQGRTGPFWGHNAIVRVRAFAESCGLPSLSGRPPFGGHILSHDYVEAALLARAGWKVRVDEDIEGSFEEGPENVVAFARRDRRWCQGNLQHSRLIFAPGLKGWSRFVFVQGILAYVSSLIWGAFLIVSIVAAVTAPAPDYFPDIYQLFPVFPDDRTKQIVGLAIGIVGLLLLPKVAILTESALNGRAAGFGGRLSALRSVLCELLLSSLLAPVMLMYQSRAVLQVLTGRDGGWPANQRGEGRLSLSDAWRASAWISVVGAASLAASTYLAPELLIWLMPVSLPMVLAPMLIAWSSQPAGQGVFRVPQEDQAPAVVAAYRDIHGTWAGHAAPEDTGTGGRLDAAA</sequence>
<evidence type="ECO:0000256" key="1">
    <source>
        <dbReference type="ARBA" id="ARBA00004429"/>
    </source>
</evidence>
<dbReference type="NCBIfam" id="NF003959">
    <property type="entry name" value="PRK05454.2-2"/>
    <property type="match status" value="1"/>
</dbReference>
<evidence type="ECO:0000256" key="7">
    <source>
        <dbReference type="ARBA" id="ARBA00022676"/>
    </source>
</evidence>
<dbReference type="RefSeq" id="WP_160380731.1">
    <property type="nucleotide sequence ID" value="NZ_WNXQ01000001.1"/>
</dbReference>
<feature type="transmembrane region" description="Helical" evidence="12">
    <location>
        <begin position="449"/>
        <end position="466"/>
    </location>
</feature>
<dbReference type="InterPro" id="IPR029044">
    <property type="entry name" value="Nucleotide-diphossugar_trans"/>
</dbReference>
<dbReference type="EMBL" id="WNXQ01000001">
    <property type="protein sequence ID" value="MWB76588.1"/>
    <property type="molecule type" value="Genomic_DNA"/>
</dbReference>
<comment type="subcellular location">
    <subcellularLocation>
        <location evidence="1">Cell inner membrane</location>
        <topology evidence="1">Multi-pass membrane protein</topology>
    </subcellularLocation>
</comment>